<dbReference type="Proteomes" id="UP000007303">
    <property type="component" value="Unassembled WGS sequence"/>
</dbReference>
<keyword evidence="3" id="KW-1185">Reference proteome</keyword>
<reference evidence="2" key="2">
    <citation type="submission" date="2025-08" db="UniProtKB">
        <authorList>
            <consortium name="Ensembl"/>
        </authorList>
    </citation>
    <scope>IDENTIFICATION</scope>
</reference>
<sequence length="122" mass="13963">RWLPPPSHLLFLLWQRSHPQRQVHESETSADGRQRGSVVKVSELLYWPLVAPNWINPSVEKQRRQKKMIWAKAQEPSRHARPAARPRLRLRIRPSQRGGLRAPAGGPPGLVKAPSTKSEIPR</sequence>
<feature type="compositionally biased region" description="Low complexity" evidence="1">
    <location>
        <begin position="95"/>
        <end position="104"/>
    </location>
</feature>
<feature type="compositionally biased region" description="Basic residues" evidence="1">
    <location>
        <begin position="79"/>
        <end position="94"/>
    </location>
</feature>
<name>H3C3T8_TETNG</name>
<evidence type="ECO:0000313" key="2">
    <source>
        <dbReference type="Ensembl" id="ENSTNIP00000002907.1"/>
    </source>
</evidence>
<evidence type="ECO:0000256" key="1">
    <source>
        <dbReference type="SAM" id="MobiDB-lite"/>
    </source>
</evidence>
<organism evidence="2 3">
    <name type="scientific">Tetraodon nigroviridis</name>
    <name type="common">Spotted green pufferfish</name>
    <name type="synonym">Chelonodon nigroviridis</name>
    <dbReference type="NCBI Taxonomy" id="99883"/>
    <lineage>
        <taxon>Eukaryota</taxon>
        <taxon>Metazoa</taxon>
        <taxon>Chordata</taxon>
        <taxon>Craniata</taxon>
        <taxon>Vertebrata</taxon>
        <taxon>Euteleostomi</taxon>
        <taxon>Actinopterygii</taxon>
        <taxon>Neopterygii</taxon>
        <taxon>Teleostei</taxon>
        <taxon>Neoteleostei</taxon>
        <taxon>Acanthomorphata</taxon>
        <taxon>Eupercaria</taxon>
        <taxon>Tetraodontiformes</taxon>
        <taxon>Tetradontoidea</taxon>
        <taxon>Tetraodontidae</taxon>
        <taxon>Tetraodon</taxon>
    </lineage>
</organism>
<accession>H3C3T8</accession>
<feature type="region of interest" description="Disordered" evidence="1">
    <location>
        <begin position="66"/>
        <end position="122"/>
    </location>
</feature>
<proteinExistence type="predicted"/>
<reference evidence="3" key="1">
    <citation type="journal article" date="2004" name="Nature">
        <title>Genome duplication in the teleost fish Tetraodon nigroviridis reveals the early vertebrate proto-karyotype.</title>
        <authorList>
            <person name="Jaillon O."/>
            <person name="Aury J.-M."/>
            <person name="Brunet F."/>
            <person name="Petit J.-L."/>
            <person name="Stange-Thomann N."/>
            <person name="Mauceli E."/>
            <person name="Bouneau L."/>
            <person name="Fischer C."/>
            <person name="Ozouf-Costaz C."/>
            <person name="Bernot A."/>
            <person name="Nicaud S."/>
            <person name="Jaffe D."/>
            <person name="Fisher S."/>
            <person name="Lutfalla G."/>
            <person name="Dossat C."/>
            <person name="Segurens B."/>
            <person name="Dasilva C."/>
            <person name="Salanoubat M."/>
            <person name="Levy M."/>
            <person name="Boudet N."/>
            <person name="Castellano S."/>
            <person name="Anthouard V."/>
            <person name="Jubin C."/>
            <person name="Castelli V."/>
            <person name="Katinka M."/>
            <person name="Vacherie B."/>
            <person name="Biemont C."/>
            <person name="Skalli Z."/>
            <person name="Cattolico L."/>
            <person name="Poulain J."/>
            <person name="De Berardinis V."/>
            <person name="Cruaud C."/>
            <person name="Duprat S."/>
            <person name="Brottier P."/>
            <person name="Coutanceau J.-P."/>
            <person name="Gouzy J."/>
            <person name="Parra G."/>
            <person name="Lardier G."/>
            <person name="Chapple C."/>
            <person name="McKernan K.J."/>
            <person name="McEwan P."/>
            <person name="Bosak S."/>
            <person name="Kellis M."/>
            <person name="Volff J.-N."/>
            <person name="Guigo R."/>
            <person name="Zody M.C."/>
            <person name="Mesirov J."/>
            <person name="Lindblad-Toh K."/>
            <person name="Birren B."/>
            <person name="Nusbaum C."/>
            <person name="Kahn D."/>
            <person name="Robinson-Rechavi M."/>
            <person name="Laudet V."/>
            <person name="Schachter V."/>
            <person name="Quetier F."/>
            <person name="Saurin W."/>
            <person name="Scarpelli C."/>
            <person name="Wincker P."/>
            <person name="Lander E.S."/>
            <person name="Weissenbach J."/>
            <person name="Roest Crollius H."/>
        </authorList>
    </citation>
    <scope>NUCLEOTIDE SEQUENCE [LARGE SCALE GENOMIC DNA]</scope>
</reference>
<dbReference type="InParanoid" id="H3C3T8"/>
<dbReference type="AlphaFoldDB" id="H3C3T8"/>
<protein>
    <submittedName>
        <fullName evidence="2">Uncharacterized protein</fullName>
    </submittedName>
</protein>
<reference evidence="2" key="3">
    <citation type="submission" date="2025-09" db="UniProtKB">
        <authorList>
            <consortium name="Ensembl"/>
        </authorList>
    </citation>
    <scope>IDENTIFICATION</scope>
</reference>
<dbReference type="Ensembl" id="ENSTNIT00000000355.1">
    <property type="protein sequence ID" value="ENSTNIP00000002907.1"/>
    <property type="gene ID" value="ENSTNIG00000000024.1"/>
</dbReference>
<dbReference type="HOGENOM" id="CLU_2032018_0_0_1"/>
<evidence type="ECO:0000313" key="3">
    <source>
        <dbReference type="Proteomes" id="UP000007303"/>
    </source>
</evidence>